<dbReference type="Pfam" id="PF04474">
    <property type="entry name" value="DUF554"/>
    <property type="match status" value="1"/>
</dbReference>
<dbReference type="PANTHER" id="PTHR36111">
    <property type="entry name" value="INNER MEMBRANE PROTEIN-RELATED"/>
    <property type="match status" value="1"/>
</dbReference>
<evidence type="ECO:0000313" key="2">
    <source>
        <dbReference type="EMBL" id="RHD56035.1"/>
    </source>
</evidence>
<keyword evidence="1" id="KW-1133">Transmembrane helix</keyword>
<dbReference type="InterPro" id="IPR007563">
    <property type="entry name" value="DUF554"/>
</dbReference>
<comment type="caution">
    <text evidence="2">The sequence shown here is derived from an EMBL/GenBank/DDBJ whole genome shotgun (WGS) entry which is preliminary data.</text>
</comment>
<gene>
    <name evidence="2" type="ORF">DW787_04960</name>
</gene>
<dbReference type="Proteomes" id="UP000286050">
    <property type="component" value="Unassembled WGS sequence"/>
</dbReference>
<dbReference type="RefSeq" id="WP_118271889.1">
    <property type="nucleotide sequence ID" value="NZ_QSJI01000003.1"/>
</dbReference>
<protein>
    <submittedName>
        <fullName evidence="2">DUF554 domain-containing protein</fullName>
    </submittedName>
</protein>
<feature type="transmembrane region" description="Helical" evidence="1">
    <location>
        <begin position="6"/>
        <end position="23"/>
    </location>
</feature>
<feature type="transmembrane region" description="Helical" evidence="1">
    <location>
        <begin position="221"/>
        <end position="237"/>
    </location>
</feature>
<dbReference type="AlphaFoldDB" id="A0A414FXA8"/>
<evidence type="ECO:0000313" key="3">
    <source>
        <dbReference type="Proteomes" id="UP000286050"/>
    </source>
</evidence>
<feature type="transmembrane region" description="Helical" evidence="1">
    <location>
        <begin position="35"/>
        <end position="57"/>
    </location>
</feature>
<accession>A0A414FXA8</accession>
<keyword evidence="1" id="KW-0812">Transmembrane</keyword>
<feature type="transmembrane region" description="Helical" evidence="1">
    <location>
        <begin position="192"/>
        <end position="214"/>
    </location>
</feature>
<keyword evidence="1" id="KW-0472">Membrane</keyword>
<organism evidence="2 3">
    <name type="scientific">Collinsella intestinalis</name>
    <dbReference type="NCBI Taxonomy" id="147207"/>
    <lineage>
        <taxon>Bacteria</taxon>
        <taxon>Bacillati</taxon>
        <taxon>Actinomycetota</taxon>
        <taxon>Coriobacteriia</taxon>
        <taxon>Coriobacteriales</taxon>
        <taxon>Coriobacteriaceae</taxon>
        <taxon>Collinsella</taxon>
    </lineage>
</organism>
<name>A0A414FXA8_9ACTN</name>
<proteinExistence type="predicted"/>
<dbReference type="EMBL" id="QSJI01000003">
    <property type="protein sequence ID" value="RHD56035.1"/>
    <property type="molecule type" value="Genomic_DNA"/>
</dbReference>
<evidence type="ECO:0000256" key="1">
    <source>
        <dbReference type="SAM" id="Phobius"/>
    </source>
</evidence>
<sequence>MIGLGTLIDVTLILLGGFAGLAFGRFISERIQDTLLKATAVAIIFIGTSGAMSGMLTVSGGEISAGGSALVVVSLALGSLIGEMLDLERQIDRFGEWLKYATGSSGDSEFVDAFVTASLSVAIGAMSIVGSIQDGMTGDWTTLAIKGAIDALLVCTMTASMGKGCIFAAIPVLALQGALTLLASFLQPLMTAAALANLSTVGSILIFCIGINLIWPKTFRVANMLPAVVVAMTAAFVM</sequence>
<dbReference type="PANTHER" id="PTHR36111:SF2">
    <property type="entry name" value="INNER MEMBRANE PROTEIN"/>
    <property type="match status" value="1"/>
</dbReference>
<reference evidence="2 3" key="1">
    <citation type="submission" date="2018-08" db="EMBL/GenBank/DDBJ databases">
        <title>A genome reference for cultivated species of the human gut microbiota.</title>
        <authorList>
            <person name="Zou Y."/>
            <person name="Xue W."/>
            <person name="Luo G."/>
        </authorList>
    </citation>
    <scope>NUCLEOTIDE SEQUENCE [LARGE SCALE GENOMIC DNA]</scope>
    <source>
        <strain evidence="2 3">AM30-5LB</strain>
    </source>
</reference>